<dbReference type="EMBL" id="OZ020109">
    <property type="protein sequence ID" value="CAK9262234.1"/>
    <property type="molecule type" value="Genomic_DNA"/>
</dbReference>
<evidence type="ECO:0000313" key="1">
    <source>
        <dbReference type="EMBL" id="CAK9262234.1"/>
    </source>
</evidence>
<dbReference type="SUPFAM" id="SSF56219">
    <property type="entry name" value="DNase I-like"/>
    <property type="match status" value="1"/>
</dbReference>
<evidence type="ECO:0000313" key="2">
    <source>
        <dbReference type="Proteomes" id="UP001497444"/>
    </source>
</evidence>
<protein>
    <recommendedName>
        <fullName evidence="3">Endonuclease/exonuclease/phosphatase domain-containing protein</fullName>
    </recommendedName>
</protein>
<dbReference type="Gene3D" id="3.60.10.10">
    <property type="entry name" value="Endonuclease/exonuclease/phosphatase"/>
    <property type="match status" value="1"/>
</dbReference>
<keyword evidence="2" id="KW-1185">Reference proteome</keyword>
<evidence type="ECO:0008006" key="3">
    <source>
        <dbReference type="Google" id="ProtNLM"/>
    </source>
</evidence>
<reference evidence="1" key="1">
    <citation type="submission" date="2024-02" db="EMBL/GenBank/DDBJ databases">
        <authorList>
            <consortium name="ELIXIR-Norway"/>
            <consortium name="Elixir Norway"/>
        </authorList>
    </citation>
    <scope>NUCLEOTIDE SEQUENCE</scope>
</reference>
<accession>A0ABP0W617</accession>
<organism evidence="1 2">
    <name type="scientific">Sphagnum jensenii</name>
    <dbReference type="NCBI Taxonomy" id="128206"/>
    <lineage>
        <taxon>Eukaryota</taxon>
        <taxon>Viridiplantae</taxon>
        <taxon>Streptophyta</taxon>
        <taxon>Embryophyta</taxon>
        <taxon>Bryophyta</taxon>
        <taxon>Sphagnophytina</taxon>
        <taxon>Sphagnopsida</taxon>
        <taxon>Sphagnales</taxon>
        <taxon>Sphagnaceae</taxon>
        <taxon>Sphagnum</taxon>
    </lineage>
</organism>
<dbReference type="InterPro" id="IPR036691">
    <property type="entry name" value="Endo/exonu/phosph_ase_sf"/>
</dbReference>
<gene>
    <name evidence="1" type="ORF">CSSPJE1EN1_LOCUS7712</name>
</gene>
<sequence length="198" mass="22332">MTIHYGLTDAWNLDSFRRMSRKNFTFDNGRAGLRSSVLRLDKFMVSQEIMERGGRIETAASVRKLSDHSPLVMTVWGNQPPPENPPHYFDISLLAEEELRKEMVAAWKGDQESPPINQGWPAWLEAAIQHVTSCNARLAKDKRRVQGKHARTQAKKVQLAEIELQNDPANVEVREILSDAQGKLAEIDALPSHGVKPT</sequence>
<name>A0ABP0W617_9BRYO</name>
<dbReference type="Proteomes" id="UP001497444">
    <property type="component" value="Chromosome 14"/>
</dbReference>
<proteinExistence type="predicted"/>